<evidence type="ECO:0000313" key="1">
    <source>
        <dbReference type="EMBL" id="EPN41603.1"/>
    </source>
</evidence>
<feature type="non-terminal residue" evidence="1">
    <location>
        <position position="35"/>
    </location>
</feature>
<proteinExistence type="predicted"/>
<dbReference type="GO" id="GO:0016740">
    <property type="term" value="F:transferase activity"/>
    <property type="evidence" value="ECO:0007669"/>
    <property type="project" value="UniProtKB-KW"/>
</dbReference>
<dbReference type="SUPFAM" id="SSF100950">
    <property type="entry name" value="NagB/RpiA/CoA transferase-like"/>
    <property type="match status" value="1"/>
</dbReference>
<reference evidence="1 2" key="1">
    <citation type="journal article" date="2013" name="PLoS Pathog.">
        <title>Genomic analysis of the Kiwifruit pathogen Pseudomonas syringae pv. actinidiae provides insight into the origins of an emergent plant disease.</title>
        <authorList>
            <person name="McCann H.C."/>
            <person name="Rikkerink E.H."/>
            <person name="Bertels F."/>
            <person name="Fiers M."/>
            <person name="Lu A."/>
            <person name="Rees-George J."/>
            <person name="Andersen M.T."/>
            <person name="Gleave A.P."/>
            <person name="Haubold B."/>
            <person name="Wohlers M.W."/>
            <person name="Guttman D.S."/>
            <person name="Wang P.W."/>
            <person name="Straub C."/>
            <person name="Vanneste J.L."/>
            <person name="Rainey P.B."/>
            <person name="Templeton M.D."/>
        </authorList>
    </citation>
    <scope>NUCLEOTIDE SEQUENCE [LARGE SCALE GENOMIC DNA]</scope>
    <source>
        <strain evidence="1 2">ICMP 19096</strain>
    </source>
</reference>
<dbReference type="EMBL" id="AOKF01003081">
    <property type="protein sequence ID" value="EPN41603.1"/>
    <property type="molecule type" value="Genomic_DNA"/>
</dbReference>
<comment type="caution">
    <text evidence="1">The sequence shown here is derived from an EMBL/GenBank/DDBJ whole genome shotgun (WGS) entry which is preliminary data.</text>
</comment>
<evidence type="ECO:0000313" key="2">
    <source>
        <dbReference type="Proteomes" id="UP000018849"/>
    </source>
</evidence>
<dbReference type="AlphaFoldDB" id="A0A656JNX0"/>
<sequence>MYRDRIRLPSLMSKVMSAADAAALIEDGMTVGMSG</sequence>
<keyword evidence="1" id="KW-0808">Transferase</keyword>
<accession>A0A656JNX0</accession>
<dbReference type="Proteomes" id="UP000018849">
    <property type="component" value="Unassembled WGS sequence"/>
</dbReference>
<dbReference type="InterPro" id="IPR037171">
    <property type="entry name" value="NagB/RpiA_transferase-like"/>
</dbReference>
<name>A0A656JNX0_PSESF</name>
<gene>
    <name evidence="1" type="ORF">A245_35954</name>
</gene>
<protein>
    <submittedName>
        <fullName evidence="1">Succinate CoA transferase</fullName>
    </submittedName>
</protein>
<organism evidence="1 2">
    <name type="scientific">Pseudomonas syringae pv. actinidiae ICMP 19096</name>
    <dbReference type="NCBI Taxonomy" id="1194405"/>
    <lineage>
        <taxon>Bacteria</taxon>
        <taxon>Pseudomonadati</taxon>
        <taxon>Pseudomonadota</taxon>
        <taxon>Gammaproteobacteria</taxon>
        <taxon>Pseudomonadales</taxon>
        <taxon>Pseudomonadaceae</taxon>
        <taxon>Pseudomonas</taxon>
        <taxon>Pseudomonas syringae</taxon>
    </lineage>
</organism>